<name>A0ABV5FSR0_9MICC</name>
<feature type="compositionally biased region" description="Basic and acidic residues" evidence="1">
    <location>
        <begin position="1"/>
        <end position="17"/>
    </location>
</feature>
<evidence type="ECO:0000256" key="1">
    <source>
        <dbReference type="SAM" id="MobiDB-lite"/>
    </source>
</evidence>
<accession>A0ABV5FSR0</accession>
<comment type="caution">
    <text evidence="2">The sequence shown here is derived from an EMBL/GenBank/DDBJ whole genome shotgun (WGS) entry which is preliminary data.</text>
</comment>
<organism evidence="2 3">
    <name type="scientific">Citricoccus parietis</name>
    <dbReference type="NCBI Taxonomy" id="592307"/>
    <lineage>
        <taxon>Bacteria</taxon>
        <taxon>Bacillati</taxon>
        <taxon>Actinomycetota</taxon>
        <taxon>Actinomycetes</taxon>
        <taxon>Micrococcales</taxon>
        <taxon>Micrococcaceae</taxon>
        <taxon>Citricoccus</taxon>
    </lineage>
</organism>
<sequence length="53" mass="4866">MGVADAHRHAGPADRGHRSGAVVAGDPSSPGIGEAAGLPGTAADPGGGRPVAG</sequence>
<proteinExistence type="predicted"/>
<dbReference type="EMBL" id="JBHMFI010000001">
    <property type="protein sequence ID" value="MFB9069713.1"/>
    <property type="molecule type" value="Genomic_DNA"/>
</dbReference>
<evidence type="ECO:0000313" key="3">
    <source>
        <dbReference type="Proteomes" id="UP001589575"/>
    </source>
</evidence>
<dbReference type="Proteomes" id="UP001589575">
    <property type="component" value="Unassembled WGS sequence"/>
</dbReference>
<reference evidence="2 3" key="1">
    <citation type="submission" date="2024-09" db="EMBL/GenBank/DDBJ databases">
        <authorList>
            <person name="Sun Q."/>
            <person name="Mori K."/>
        </authorList>
    </citation>
    <scope>NUCLEOTIDE SEQUENCE [LARGE SCALE GENOMIC DNA]</scope>
    <source>
        <strain evidence="2 3">CCM 7609</strain>
    </source>
</reference>
<protein>
    <submittedName>
        <fullName evidence="2">Uncharacterized protein</fullName>
    </submittedName>
</protein>
<feature type="region of interest" description="Disordered" evidence="1">
    <location>
        <begin position="1"/>
        <end position="53"/>
    </location>
</feature>
<gene>
    <name evidence="2" type="ORF">ACFFX0_00255</name>
</gene>
<evidence type="ECO:0000313" key="2">
    <source>
        <dbReference type="EMBL" id="MFB9069713.1"/>
    </source>
</evidence>
<keyword evidence="3" id="KW-1185">Reference proteome</keyword>